<evidence type="ECO:0000313" key="2">
    <source>
        <dbReference type="Proteomes" id="UP000439022"/>
    </source>
</evidence>
<dbReference type="RefSeq" id="WP_151161493.1">
    <property type="nucleotide sequence ID" value="NZ_WKJO01000001.1"/>
</dbReference>
<evidence type="ECO:0008006" key="3">
    <source>
        <dbReference type="Google" id="ProtNLM"/>
    </source>
</evidence>
<sequence length="434" mass="47465">MSMDATLQEIPEQQRTELESFPNVEATGIGPRVVDGVTTDEIAVVIFVREKVPESQLATSEVVPKEVEIEGKTYKTDVQNLGGEIRIQELQESQGSAEPTVVPVPKIPAEAEVHTEPEVEAIPDSLSRKEQWRPAPAGVSVGHPNITAGTLGTPPLVTQSGKRVFLTNAHVAAPIGESSTGDNILQPGKYDGGTESIGRLLEFSEITKGEANRTDSALVEVEPDVLQHDILGVWENLRGWRSAQFNRDHVKSGRTTNITTGRLRARNVTANVYGYFPNEPAKFEGLDLFTAMSAGGDSGSLIGIEESDGFYGTDLLFAGSNQVTLGIPMETVQDEHGRLEPMTSQDLVGPDDLRITGTHFTGTLSPKQTLYRWSGPWAERYVVDFDARPTTNGGWIESRVHSTYRSSAGVYYLLELRNRKNSATNFEVKYLLAR</sequence>
<dbReference type="Proteomes" id="UP000439022">
    <property type="component" value="Unassembled WGS sequence"/>
</dbReference>
<protein>
    <recommendedName>
        <fullName evidence="3">Serine protease</fullName>
    </recommendedName>
</protein>
<comment type="caution">
    <text evidence="1">The sequence shown here is derived from an EMBL/GenBank/DDBJ whole genome shotgun (WGS) entry which is preliminary data.</text>
</comment>
<dbReference type="SUPFAM" id="SSF50494">
    <property type="entry name" value="Trypsin-like serine proteases"/>
    <property type="match status" value="1"/>
</dbReference>
<accession>A0A6A8GCH9</accession>
<evidence type="ECO:0000313" key="1">
    <source>
        <dbReference type="EMBL" id="MRX20838.1"/>
    </source>
</evidence>
<organism evidence="1 2">
    <name type="scientific">Haloferax litoreum</name>
    <dbReference type="NCBI Taxonomy" id="2666140"/>
    <lineage>
        <taxon>Archaea</taxon>
        <taxon>Methanobacteriati</taxon>
        <taxon>Methanobacteriota</taxon>
        <taxon>Stenosarchaea group</taxon>
        <taxon>Halobacteria</taxon>
        <taxon>Halobacteriales</taxon>
        <taxon>Haloferacaceae</taxon>
        <taxon>Haloferax</taxon>
    </lineage>
</organism>
<dbReference type="AlphaFoldDB" id="A0A6A8GCH9"/>
<name>A0A6A8GCH9_9EURY</name>
<dbReference type="InterPro" id="IPR043504">
    <property type="entry name" value="Peptidase_S1_PA_chymotrypsin"/>
</dbReference>
<gene>
    <name evidence="1" type="ORF">GJR96_02520</name>
</gene>
<keyword evidence="2" id="KW-1185">Reference proteome</keyword>
<dbReference type="Gene3D" id="2.40.10.10">
    <property type="entry name" value="Trypsin-like serine proteases"/>
    <property type="match status" value="1"/>
</dbReference>
<dbReference type="InterPro" id="IPR009003">
    <property type="entry name" value="Peptidase_S1_PA"/>
</dbReference>
<proteinExistence type="predicted"/>
<dbReference type="EMBL" id="WKJO01000001">
    <property type="protein sequence ID" value="MRX20838.1"/>
    <property type="molecule type" value="Genomic_DNA"/>
</dbReference>
<reference evidence="1 2" key="1">
    <citation type="submission" date="2019-11" db="EMBL/GenBank/DDBJ databases">
        <title>Whole genome sequence of Haloferax sp. MBLA0076.</title>
        <authorList>
            <person name="Seo M.-J."/>
            <person name="Cho E.-S."/>
        </authorList>
    </citation>
    <scope>NUCLEOTIDE SEQUENCE [LARGE SCALE GENOMIC DNA]</scope>
    <source>
        <strain evidence="1 2">MBLA0076</strain>
    </source>
</reference>